<proteinExistence type="predicted"/>
<name>A0A076G5X4_9CAUD</name>
<evidence type="ECO:0000313" key="1">
    <source>
        <dbReference type="EMBL" id="AII27641.1"/>
    </source>
</evidence>
<dbReference type="Proteomes" id="UP000028961">
    <property type="component" value="Segment"/>
</dbReference>
<gene>
    <name evidence="1" type="ORF">Av05_0098</name>
</gene>
<dbReference type="OrthoDB" id="8292at10239"/>
<organism evidence="1 2">
    <name type="scientific">Escherichia phage Av-05</name>
    <dbReference type="NCBI Taxonomy" id="1527519"/>
    <lineage>
        <taxon>Viruses</taxon>
        <taxon>Duplodnaviria</taxon>
        <taxon>Heunggongvirae</taxon>
        <taxon>Uroviricota</taxon>
        <taxon>Caudoviricetes</taxon>
        <taxon>Vequintavirinae</taxon>
        <taxon>Avunavirus</taxon>
        <taxon>Avunavirus Av05</taxon>
    </lineage>
</organism>
<evidence type="ECO:0000313" key="2">
    <source>
        <dbReference type="Proteomes" id="UP000028961"/>
    </source>
</evidence>
<dbReference type="RefSeq" id="YP_009111172.1">
    <property type="nucleotide sequence ID" value="NC_025830.1"/>
</dbReference>
<reference evidence="1 2" key="1">
    <citation type="journal article" date="2015" name="Genome Announc.">
        <title>Genomic Analysis of Broad-Host-Range Enterobacteriophage Av-05.</title>
        <authorList>
            <person name="Amarillas L."/>
            <person name="Lopez-Cuevas O."/>
            <person name="Leon-Felix J."/>
            <person name="Castro-Del Campo N."/>
            <person name="Gerba C.P."/>
            <person name="Chaidez C."/>
        </authorList>
    </citation>
    <scope>NUCLEOTIDE SEQUENCE [LARGE SCALE GENOMIC DNA]</scope>
</reference>
<sequence length="225" mass="24858">MADYLKDVNHIHTLPDFVEGGIDYLPGDFLKEKKNLVKFLTIYLERLKAVDEMLVKLSEGRLLRNAAGLNLDEIGNQVGIERNGLDDATYRAIIMILAAGSARHGTRPEFIETLNQLFGVGNFTTYKGDNYRFDVNVSKSCFDLAAAIDEILDLLPLPTHLRLTESVGLAFGFKNDKHALGFGSVTEKSRTGDGGLAHLVYVPDPPRTSDDILIYVDNISVDATE</sequence>
<protein>
    <recommendedName>
        <fullName evidence="3">DUF2612 domain-containing protein</fullName>
    </recommendedName>
</protein>
<dbReference type="KEGG" id="vg:22475439"/>
<dbReference type="GeneID" id="22475439"/>
<evidence type="ECO:0008006" key="3">
    <source>
        <dbReference type="Google" id="ProtNLM"/>
    </source>
</evidence>
<keyword evidence="2" id="KW-1185">Reference proteome</keyword>
<dbReference type="EMBL" id="KM190144">
    <property type="protein sequence ID" value="AII27641.1"/>
    <property type="molecule type" value="Genomic_DNA"/>
</dbReference>
<accession>A0A076G5X4</accession>